<proteinExistence type="predicted"/>
<evidence type="ECO:0000313" key="8">
    <source>
        <dbReference type="EMBL" id="KAH0574396.1"/>
    </source>
</evidence>
<evidence type="ECO:0000256" key="1">
    <source>
        <dbReference type="ARBA" id="ARBA00022741"/>
    </source>
</evidence>
<evidence type="ECO:0000256" key="4">
    <source>
        <dbReference type="ARBA" id="ARBA00039902"/>
    </source>
</evidence>
<name>V6LN25_9EUKA</name>
<dbReference type="Pfam" id="PF01926">
    <property type="entry name" value="MMR_HSR1"/>
    <property type="match status" value="1"/>
</dbReference>
<protein>
    <recommendedName>
        <fullName evidence="4">Guanine nucleotide-binding protein-like 1</fullName>
    </recommendedName>
</protein>
<dbReference type="InterPro" id="IPR006073">
    <property type="entry name" value="GTP-bd"/>
</dbReference>
<keyword evidence="1" id="KW-0547">Nucleotide-binding</keyword>
<feature type="domain" description="G" evidence="6">
    <location>
        <begin position="260"/>
        <end position="321"/>
    </location>
</feature>
<dbReference type="VEuPathDB" id="GiardiaDB:SS50377_24351"/>
<reference evidence="8" key="2">
    <citation type="submission" date="2020-12" db="EMBL/GenBank/DDBJ databases">
        <title>New Spironucleus salmonicida genome in near-complete chromosomes.</title>
        <authorList>
            <person name="Xu F."/>
            <person name="Kurt Z."/>
            <person name="Jimenez-Gonzalez A."/>
            <person name="Astvaldsson A."/>
            <person name="Andersson J.O."/>
            <person name="Svard S.G."/>
        </authorList>
    </citation>
    <scope>NUCLEOTIDE SEQUENCE</scope>
    <source>
        <strain evidence="8">ATCC 50377</strain>
    </source>
</reference>
<dbReference type="PANTHER" id="PTHR45709">
    <property type="entry name" value="LARGE SUBUNIT GTPASE 1 HOMOLOG-RELATED"/>
    <property type="match status" value="1"/>
</dbReference>
<dbReference type="InterPro" id="IPR043358">
    <property type="entry name" value="GNL1-like"/>
</dbReference>
<dbReference type="EMBL" id="AUWU02000004">
    <property type="protein sequence ID" value="KAH0574396.1"/>
    <property type="molecule type" value="Genomic_DNA"/>
</dbReference>
<evidence type="ECO:0000256" key="5">
    <source>
        <dbReference type="SAM" id="MobiDB-lite"/>
    </source>
</evidence>
<evidence type="ECO:0000313" key="7">
    <source>
        <dbReference type="EMBL" id="EST46097.1"/>
    </source>
</evidence>
<dbReference type="SUPFAM" id="SSF52540">
    <property type="entry name" value="P-loop containing nucleoside triphosphate hydrolases"/>
    <property type="match status" value="1"/>
</dbReference>
<dbReference type="Gene3D" id="3.40.50.300">
    <property type="entry name" value="P-loop containing nucleotide triphosphate hydrolases"/>
    <property type="match status" value="1"/>
</dbReference>
<keyword evidence="2" id="KW-0342">GTP-binding</keyword>
<evidence type="ECO:0000256" key="3">
    <source>
        <dbReference type="ARBA" id="ARBA00037770"/>
    </source>
</evidence>
<reference evidence="7 8" key="1">
    <citation type="journal article" date="2014" name="PLoS Genet.">
        <title>The Genome of Spironucleus salmonicida Highlights a Fish Pathogen Adapted to Fluctuating Environments.</title>
        <authorList>
            <person name="Xu F."/>
            <person name="Jerlstrom-Hultqvist J."/>
            <person name="Einarsson E."/>
            <person name="Astvaldsson A."/>
            <person name="Svard S.G."/>
            <person name="Andersson J.O."/>
        </authorList>
    </citation>
    <scope>NUCLEOTIDE SEQUENCE</scope>
    <source>
        <strain evidence="8">ATCC 50377</strain>
    </source>
</reference>
<sequence length="466" mass="53832">MPSLTNRKPMSGKQKKEELKSKRALKNQANEEENQISELPRQDPEHFFLKFINDSDKVVADNKIFGYDQFNFDDPVYKIDQKIYLNKKYCPQLPCRPTNAKNMSLQQYKSAEIQVFESYFKSISPDLKQIETNYCLFELNQEVYHQLWLVTEKSDILCIITDARFPLAHLPVNLLLYCQKSCKPIVILINKSDLVSNYQIQTQKQFLQHYLKHLNINGLVIPFSAFVLFNQPEERLQFLDKLIAFGRQMTQKDVPEMVTFGFIGQPSVGKSKTMNALYGKTICKVKLTAGCTKHLQTYYLSDLQLPETNRSIMLCDCPGLVLPVKNSPRPLQVITGVFPTGRTREFLSATRLVCENFPGFYERLKSIVSIQNIKQKYNVDTNFNTPGNLLDAIAYQLNYLVKGGNPWTHRAGLVIFKKITDGTIPYEIQLSKEVCDEINFEFNEIDFIGFSKTVDKQILFEIEELQ</sequence>
<dbReference type="EMBL" id="KI546085">
    <property type="protein sequence ID" value="EST46097.1"/>
    <property type="molecule type" value="Genomic_DNA"/>
</dbReference>
<dbReference type="GO" id="GO:0003924">
    <property type="term" value="F:GTPase activity"/>
    <property type="evidence" value="ECO:0007669"/>
    <property type="project" value="InterPro"/>
</dbReference>
<keyword evidence="9" id="KW-1185">Reference proteome</keyword>
<accession>V6LN25</accession>
<gene>
    <name evidence="7" type="ORF">SS50377_14091</name>
    <name evidence="8" type="ORF">SS50377_24351</name>
</gene>
<dbReference type="AlphaFoldDB" id="V6LN25"/>
<dbReference type="GO" id="GO:0005525">
    <property type="term" value="F:GTP binding"/>
    <property type="evidence" value="ECO:0007669"/>
    <property type="project" value="UniProtKB-KW"/>
</dbReference>
<evidence type="ECO:0000259" key="6">
    <source>
        <dbReference type="Pfam" id="PF01926"/>
    </source>
</evidence>
<evidence type="ECO:0000256" key="2">
    <source>
        <dbReference type="ARBA" id="ARBA00023134"/>
    </source>
</evidence>
<evidence type="ECO:0000313" key="9">
    <source>
        <dbReference type="Proteomes" id="UP000018208"/>
    </source>
</evidence>
<dbReference type="InterPro" id="IPR027417">
    <property type="entry name" value="P-loop_NTPase"/>
</dbReference>
<dbReference type="Proteomes" id="UP000018208">
    <property type="component" value="Unassembled WGS sequence"/>
</dbReference>
<comment type="function">
    <text evidence="3">Possible regulatory or functional link with the histocompatibility cluster.</text>
</comment>
<organism evidence="7">
    <name type="scientific">Spironucleus salmonicida</name>
    <dbReference type="NCBI Taxonomy" id="348837"/>
    <lineage>
        <taxon>Eukaryota</taxon>
        <taxon>Metamonada</taxon>
        <taxon>Diplomonadida</taxon>
        <taxon>Hexamitidae</taxon>
        <taxon>Hexamitinae</taxon>
        <taxon>Spironucleus</taxon>
    </lineage>
</organism>
<dbReference type="PANTHER" id="PTHR45709:SF3">
    <property type="entry name" value="GUANINE NUCLEOTIDE-BINDING PROTEIN-LIKE 1"/>
    <property type="match status" value="1"/>
</dbReference>
<dbReference type="OrthoDB" id="391988at2759"/>
<feature type="region of interest" description="Disordered" evidence="5">
    <location>
        <begin position="1"/>
        <end position="39"/>
    </location>
</feature>